<name>A0A5J5CK17_9PERO</name>
<feature type="signal peptide" evidence="2">
    <location>
        <begin position="1"/>
        <end position="21"/>
    </location>
</feature>
<dbReference type="GO" id="GO:0038023">
    <property type="term" value="F:signaling receptor activity"/>
    <property type="evidence" value="ECO:0007669"/>
    <property type="project" value="InterPro"/>
</dbReference>
<keyword evidence="2" id="KW-0732">Signal</keyword>
<protein>
    <recommendedName>
        <fullName evidence="5">Immunoglobulin V-set domain-containing protein</fullName>
    </recommendedName>
</protein>
<comment type="caution">
    <text evidence="3">The sequence shown here is derived from an EMBL/GenBank/DDBJ whole genome shotgun (WGS) entry which is preliminary data.</text>
</comment>
<dbReference type="PANTHER" id="PTHR15343:SF0">
    <property type="entry name" value="T-CELL ANTIGEN CD7"/>
    <property type="match status" value="1"/>
</dbReference>
<organism evidence="3 4">
    <name type="scientific">Etheostoma spectabile</name>
    <name type="common">orangethroat darter</name>
    <dbReference type="NCBI Taxonomy" id="54343"/>
    <lineage>
        <taxon>Eukaryota</taxon>
        <taxon>Metazoa</taxon>
        <taxon>Chordata</taxon>
        <taxon>Craniata</taxon>
        <taxon>Vertebrata</taxon>
        <taxon>Euteleostomi</taxon>
        <taxon>Actinopterygii</taxon>
        <taxon>Neopterygii</taxon>
        <taxon>Teleostei</taxon>
        <taxon>Neoteleostei</taxon>
        <taxon>Acanthomorphata</taxon>
        <taxon>Eupercaria</taxon>
        <taxon>Perciformes</taxon>
        <taxon>Percoidei</taxon>
        <taxon>Percidae</taxon>
        <taxon>Etheostomatinae</taxon>
        <taxon>Etheostoma</taxon>
    </lineage>
</organism>
<dbReference type="InterPro" id="IPR039090">
    <property type="entry name" value="CD7"/>
</dbReference>
<proteinExistence type="predicted"/>
<evidence type="ECO:0000313" key="4">
    <source>
        <dbReference type="Proteomes" id="UP000327493"/>
    </source>
</evidence>
<keyword evidence="4" id="KW-1185">Reference proteome</keyword>
<dbReference type="InterPro" id="IPR013783">
    <property type="entry name" value="Ig-like_fold"/>
</dbReference>
<dbReference type="SUPFAM" id="SSF48726">
    <property type="entry name" value="Immunoglobulin"/>
    <property type="match status" value="1"/>
</dbReference>
<dbReference type="AlphaFoldDB" id="A0A5J5CK17"/>
<evidence type="ECO:0000313" key="3">
    <source>
        <dbReference type="EMBL" id="KAA8581093.1"/>
    </source>
</evidence>
<dbReference type="Proteomes" id="UP000327493">
    <property type="component" value="Chromosome 21"/>
</dbReference>
<evidence type="ECO:0000256" key="2">
    <source>
        <dbReference type="SAM" id="SignalP"/>
    </source>
</evidence>
<evidence type="ECO:0008006" key="5">
    <source>
        <dbReference type="Google" id="ProtNLM"/>
    </source>
</evidence>
<dbReference type="Gene3D" id="2.60.40.10">
    <property type="entry name" value="Immunoglobulins"/>
    <property type="match status" value="1"/>
</dbReference>
<dbReference type="PANTHER" id="PTHR15343">
    <property type="entry name" value="CD7"/>
    <property type="match status" value="1"/>
</dbReference>
<keyword evidence="1" id="KW-0812">Transmembrane</keyword>
<feature type="transmembrane region" description="Helical" evidence="1">
    <location>
        <begin position="159"/>
        <end position="180"/>
    </location>
</feature>
<keyword evidence="1" id="KW-0472">Membrane</keyword>
<dbReference type="EMBL" id="VOFY01000021">
    <property type="protein sequence ID" value="KAA8581093.1"/>
    <property type="molecule type" value="Genomic_DNA"/>
</dbReference>
<feature type="chain" id="PRO_5023845111" description="Immunoglobulin V-set domain-containing protein" evidence="2">
    <location>
        <begin position="22"/>
        <end position="208"/>
    </location>
</feature>
<dbReference type="InterPro" id="IPR036179">
    <property type="entry name" value="Ig-like_dom_sf"/>
</dbReference>
<accession>A0A5J5CK17</accession>
<reference evidence="3 4" key="1">
    <citation type="submission" date="2019-08" db="EMBL/GenBank/DDBJ databases">
        <title>A chromosome-level genome assembly, high-density linkage maps, and genome scans reveal the genomic architecture of hybrid incompatibilities underlying speciation via character displacement in darters (Percidae: Etheostominae).</title>
        <authorList>
            <person name="Moran R.L."/>
            <person name="Catchen J.M."/>
            <person name="Fuller R.C."/>
        </authorList>
    </citation>
    <scope>NUCLEOTIDE SEQUENCE [LARGE SCALE GENOMIC DNA]</scope>
    <source>
        <strain evidence="3">EspeVRDwgs_2016</strain>
        <tissue evidence="3">Muscle</tissue>
    </source>
</reference>
<dbReference type="GO" id="GO:0002250">
    <property type="term" value="P:adaptive immune response"/>
    <property type="evidence" value="ECO:0007669"/>
    <property type="project" value="InterPro"/>
</dbReference>
<dbReference type="GO" id="GO:0016020">
    <property type="term" value="C:membrane"/>
    <property type="evidence" value="ECO:0007669"/>
    <property type="project" value="InterPro"/>
</dbReference>
<sequence>MKAHWWSCVLGLLCMPASVMLSTWTVSQDPSSISLMRVNSSAKITCSTSLPDPLGLYLQSGFHDIRDIVFLSLENGLVTKNTTDPEFAGRINVAPDQQIREGHGFTLQLSLLGEEDTNVYYCSWRYFKSETANIETLPSIGTVIIVKESYPHIQCGDHIWDLLLIAFSVTAFTVLLFLFVRGIVRRKRFCLNVSAPPRNWKPPAVHQY</sequence>
<keyword evidence="1" id="KW-1133">Transmembrane helix</keyword>
<gene>
    <name evidence="3" type="ORF">FQN60_002674</name>
</gene>
<evidence type="ECO:0000256" key="1">
    <source>
        <dbReference type="SAM" id="Phobius"/>
    </source>
</evidence>